<dbReference type="HOGENOM" id="CLU_1841826_0_0_0"/>
<proteinExistence type="predicted"/>
<dbReference type="PATRIC" id="fig|745776.4.peg.1390"/>
<reference evidence="1 2" key="1">
    <citation type="journal article" date="2012" name="PLoS ONE">
        <title>Genome sequence and transcriptome analysis of the radioresistant bacterium Deinococcus gobiensis: insights into the extreme environmental adaptations.</title>
        <authorList>
            <person name="Yuan M."/>
            <person name="Chen M."/>
            <person name="Zhang W."/>
            <person name="Lu W."/>
            <person name="Wang J."/>
            <person name="Yang M."/>
            <person name="Zhao P."/>
            <person name="Tang R."/>
            <person name="Li X."/>
            <person name="Hao Y."/>
            <person name="Zhou Z."/>
            <person name="Zhan Y."/>
            <person name="Yu H."/>
            <person name="Teng C."/>
            <person name="Yan Y."/>
            <person name="Ping S."/>
            <person name="Wang Y."/>
            <person name="Lin M."/>
        </authorList>
    </citation>
    <scope>NUCLEOTIDE SEQUENCE [LARGE SCALE GENOMIC DNA]</scope>
    <source>
        <strain evidence="1 2">I-0</strain>
    </source>
</reference>
<keyword evidence="2" id="KW-1185">Reference proteome</keyword>
<dbReference type="STRING" id="745776.DGo_CA1351"/>
<dbReference type="KEGG" id="dgo:DGo_CA1351"/>
<protein>
    <submittedName>
        <fullName evidence="1">Uncharacterized protein</fullName>
    </submittedName>
</protein>
<dbReference type="AlphaFoldDB" id="H8GSZ4"/>
<gene>
    <name evidence="1" type="ordered locus">DGo_CA1351</name>
</gene>
<accession>H8GSZ4</accession>
<evidence type="ECO:0000313" key="1">
    <source>
        <dbReference type="EMBL" id="AFD25278.1"/>
    </source>
</evidence>
<dbReference type="EMBL" id="CP002191">
    <property type="protein sequence ID" value="AFD25278.1"/>
    <property type="molecule type" value="Genomic_DNA"/>
</dbReference>
<sequence length="122" mass="13618">MRQLLALWAADDHAGMARRLRRPLHARRRQRLADVRAQFPGRPVAYDLRTARDTDAAVTVVTAWLFLEDGPDGAGTRAELWRFRLLCLDAAHQPQARTVPGGRWTVQHVAALPGPGPRALRA</sequence>
<name>H8GSZ4_DEIGI</name>
<evidence type="ECO:0000313" key="2">
    <source>
        <dbReference type="Proteomes" id="UP000007575"/>
    </source>
</evidence>
<organism evidence="1 2">
    <name type="scientific">Deinococcus gobiensis (strain DSM 21396 / JCM 16679 / CGMCC 1.7299 / I-0)</name>
    <dbReference type="NCBI Taxonomy" id="745776"/>
    <lineage>
        <taxon>Bacteria</taxon>
        <taxon>Thermotogati</taxon>
        <taxon>Deinococcota</taxon>
        <taxon>Deinococci</taxon>
        <taxon>Deinococcales</taxon>
        <taxon>Deinococcaceae</taxon>
        <taxon>Deinococcus</taxon>
    </lineage>
</organism>
<dbReference type="Proteomes" id="UP000007575">
    <property type="component" value="Chromosome"/>
</dbReference>